<dbReference type="InterPro" id="IPR001509">
    <property type="entry name" value="Epimerase_deHydtase"/>
</dbReference>
<dbReference type="SUPFAM" id="SSF51735">
    <property type="entry name" value="NAD(P)-binding Rossmann-fold domains"/>
    <property type="match status" value="1"/>
</dbReference>
<evidence type="ECO:0000313" key="3">
    <source>
        <dbReference type="Proteomes" id="UP000291213"/>
    </source>
</evidence>
<dbReference type="EMBL" id="BDMD01000051">
    <property type="protein sequence ID" value="GBF09288.1"/>
    <property type="molecule type" value="Genomic_DNA"/>
</dbReference>
<dbReference type="Gene3D" id="3.40.50.720">
    <property type="entry name" value="NAD(P)-binding Rossmann-like Domain"/>
    <property type="match status" value="1"/>
</dbReference>
<dbReference type="Proteomes" id="UP000291213">
    <property type="component" value="Unassembled WGS sequence"/>
</dbReference>
<evidence type="ECO:0000259" key="1">
    <source>
        <dbReference type="Pfam" id="PF01370"/>
    </source>
</evidence>
<protein>
    <recommendedName>
        <fullName evidence="1">NAD-dependent epimerase/dehydratase domain-containing protein</fullName>
    </recommendedName>
</protein>
<dbReference type="RefSeq" id="WP_165487953.1">
    <property type="nucleotide sequence ID" value="NZ_BDMD01000051.1"/>
</dbReference>
<feature type="domain" description="NAD-dependent epimerase/dehydratase" evidence="1">
    <location>
        <begin position="4"/>
        <end position="186"/>
    </location>
</feature>
<dbReference type="InterPro" id="IPR050177">
    <property type="entry name" value="Lipid_A_modif_metabolic_enz"/>
</dbReference>
<dbReference type="PANTHER" id="PTHR43245">
    <property type="entry name" value="BIFUNCTIONAL POLYMYXIN RESISTANCE PROTEIN ARNA"/>
    <property type="match status" value="1"/>
</dbReference>
<name>A0A401HAA0_AERPX</name>
<dbReference type="Pfam" id="PF01370">
    <property type="entry name" value="Epimerase"/>
    <property type="match status" value="1"/>
</dbReference>
<gene>
    <name evidence="2" type="ORF">apy_10130</name>
</gene>
<organism evidence="2 3">
    <name type="scientific">Aeropyrum pernix</name>
    <dbReference type="NCBI Taxonomy" id="56636"/>
    <lineage>
        <taxon>Archaea</taxon>
        <taxon>Thermoproteota</taxon>
        <taxon>Thermoprotei</taxon>
        <taxon>Desulfurococcales</taxon>
        <taxon>Desulfurococcaceae</taxon>
        <taxon>Aeropyrum</taxon>
    </lineage>
</organism>
<comment type="caution">
    <text evidence="2">The sequence shown here is derived from an EMBL/GenBank/DDBJ whole genome shotgun (WGS) entry which is preliminary data.</text>
</comment>
<reference evidence="2 3" key="1">
    <citation type="submission" date="2017-02" db="EMBL/GenBank/DDBJ databases">
        <title>isolation and characterization of a novel temperate virus Aeropyrum globular virus 1 infecting hyperthermophilic archaeon Aeropyrum.</title>
        <authorList>
            <person name="Yumiya M."/>
            <person name="Yoshida T."/>
            <person name="Sako Y."/>
        </authorList>
    </citation>
    <scope>NUCLEOTIDE SEQUENCE [LARGE SCALE GENOMIC DNA]</scope>
    <source>
        <strain evidence="2 3">YK1-12-2013</strain>
    </source>
</reference>
<sequence>MARIVVVGGLGYVGVNIAPALADLGELVVVYRGVVGGFRRFIASRLESLGARLARLDAPLTADELERLGGDVYIHLAGKISGGYRVQWESHVGLLEAIVEAAGRIGSRVVYTSSILAYGRLEDLPPGSLVYEEDEHLSGRRWWRSYHARTKAEGERLLVSSSRRLGGRFSIVRPGLVVGSHAYHREWSMLFKLSKLGLYPRLDYTVNYVSSRALREVYRRAVTGGLDGKWVHAVSYHAPYREAAMLVCTRLRGGLCRGLPVKPLFSLAGRLAPPSTALSASWEGISNGYIFKSRYGVPVDGSLEEAFSELLEWLAGGGPSAS</sequence>
<dbReference type="AlphaFoldDB" id="A0A401HAA0"/>
<evidence type="ECO:0000313" key="2">
    <source>
        <dbReference type="EMBL" id="GBF09288.1"/>
    </source>
</evidence>
<dbReference type="InterPro" id="IPR036291">
    <property type="entry name" value="NAD(P)-bd_dom_sf"/>
</dbReference>
<dbReference type="OrthoDB" id="379852at2157"/>
<proteinExistence type="predicted"/>
<accession>A0A401HAA0</accession>